<dbReference type="GO" id="GO:0050661">
    <property type="term" value="F:NADP binding"/>
    <property type="evidence" value="ECO:0007669"/>
    <property type="project" value="InterPro"/>
</dbReference>
<keyword evidence="7 16" id="KW-1003">Cell membrane</keyword>
<evidence type="ECO:0000256" key="6">
    <source>
        <dbReference type="ARBA" id="ARBA00014581"/>
    </source>
</evidence>
<dbReference type="SUPFAM" id="SSF52467">
    <property type="entry name" value="DHS-like NAD/FAD-binding domain"/>
    <property type="match status" value="1"/>
</dbReference>
<comment type="function">
    <text evidence="1 16">The transhydrogenation between NADH and NADP is coupled to respiration and ATP hydrolysis and functions as a proton pump across the membrane.</text>
</comment>
<dbReference type="EC" id="7.1.1.1" evidence="5 16"/>
<dbReference type="InterPro" id="IPR012136">
    <property type="entry name" value="NADH_DH_b"/>
</dbReference>
<keyword evidence="14 16" id="KW-0472">Membrane</keyword>
<comment type="subunit">
    <text evidence="4">Heterodimer of an alpha and a beta chain.</text>
</comment>
<dbReference type="Gene3D" id="3.40.50.1220">
    <property type="entry name" value="TPP-binding domain"/>
    <property type="match status" value="1"/>
</dbReference>
<gene>
    <name evidence="19" type="ORF">GP2143_08684</name>
</gene>
<comment type="catalytic activity">
    <reaction evidence="15 16">
        <text>NAD(+) + NADPH + H(+)(in) = NADH + NADP(+) + H(+)(out)</text>
        <dbReference type="Rhea" id="RHEA:47992"/>
        <dbReference type="ChEBI" id="CHEBI:15378"/>
        <dbReference type="ChEBI" id="CHEBI:57540"/>
        <dbReference type="ChEBI" id="CHEBI:57783"/>
        <dbReference type="ChEBI" id="CHEBI:57945"/>
        <dbReference type="ChEBI" id="CHEBI:58349"/>
        <dbReference type="EC" id="7.1.1.1"/>
    </reaction>
</comment>
<feature type="transmembrane region" description="Helical" evidence="17">
    <location>
        <begin position="188"/>
        <end position="206"/>
    </location>
</feature>
<comment type="similarity">
    <text evidence="3 16">Belongs to the PNT beta subunit family.</text>
</comment>
<evidence type="ECO:0000256" key="12">
    <source>
        <dbReference type="ARBA" id="ARBA00022989"/>
    </source>
</evidence>
<dbReference type="GO" id="GO:0005886">
    <property type="term" value="C:plasma membrane"/>
    <property type="evidence" value="ECO:0007669"/>
    <property type="project" value="UniProtKB-SubCell"/>
</dbReference>
<evidence type="ECO:0000259" key="18">
    <source>
        <dbReference type="Pfam" id="PF02233"/>
    </source>
</evidence>
<keyword evidence="12 17" id="KW-1133">Transmembrane helix</keyword>
<dbReference type="PANTHER" id="PTHR44758">
    <property type="entry name" value="NAD(P) TRANSHYDROGENASE SUBUNIT BETA"/>
    <property type="match status" value="1"/>
</dbReference>
<dbReference type="PANTHER" id="PTHR44758:SF1">
    <property type="entry name" value="NAD(P) TRANSHYDROGENASE SUBUNIT BETA"/>
    <property type="match status" value="1"/>
</dbReference>
<keyword evidence="8 16" id="KW-0997">Cell inner membrane</keyword>
<dbReference type="Proteomes" id="UP000004931">
    <property type="component" value="Unassembled WGS sequence"/>
</dbReference>
<evidence type="ECO:0000256" key="5">
    <source>
        <dbReference type="ARBA" id="ARBA00012943"/>
    </source>
</evidence>
<evidence type="ECO:0000256" key="10">
    <source>
        <dbReference type="ARBA" id="ARBA00022857"/>
    </source>
</evidence>
<evidence type="ECO:0000256" key="8">
    <source>
        <dbReference type="ARBA" id="ARBA00022519"/>
    </source>
</evidence>
<dbReference type="EMBL" id="AAVT01000003">
    <property type="protein sequence ID" value="EAW31613.1"/>
    <property type="molecule type" value="Genomic_DNA"/>
</dbReference>
<comment type="caution">
    <text evidence="19">The sequence shown here is derived from an EMBL/GenBank/DDBJ whole genome shotgun (WGS) entry which is preliminary data.</text>
</comment>
<dbReference type="eggNOG" id="COG1282">
    <property type="taxonomic scope" value="Bacteria"/>
</dbReference>
<keyword evidence="13 16" id="KW-0520">NAD</keyword>
<name>A0YCU4_9GAMM</name>
<sequence>MTQSLDMTMIINLAYIVAAILFVYGLKMLSSPATARKGNLLSSLGMFIAIVVTLANEIKLPWENIVTGLIIGALIGAVAARKVEMTGMPELVALFNGFGGASSLLVGIVAAFALTNTTFTNVTIILSILIGGVTLTGSLIAYGKLSERLPSKAIQFGGQQLFNGALVLAIIAAAVMFCLNPGIESPWLLAVIGLSLLFGIMITIPIGGADMPVVIALLNSYSGLAACAAGFVLNNNLLIVSGSLVGASGLILTNIMCKAMNRSLSNVLFSGFGAAKVSTAKIEGEVKPIIASDAYLILEAAQSVAIVPGYGMAVAQAQHVVRELADHLENNGCEVQFAIHPVAGRMPGHMNVLLAEASVPYDQLVEMDDINPRMGNVDVAIVIGANDVVNPAANNDESSPLYGMPVINVTEARTVFVLKRSMGSGFSGVDNPLFFGENTRMLFGDAKESISHIVGEFNDL</sequence>
<evidence type="ECO:0000256" key="13">
    <source>
        <dbReference type="ARBA" id="ARBA00023027"/>
    </source>
</evidence>
<evidence type="ECO:0000256" key="16">
    <source>
        <dbReference type="PIRNR" id="PIRNR000204"/>
    </source>
</evidence>
<dbReference type="InterPro" id="IPR029035">
    <property type="entry name" value="DHS-like_NAD/FAD-binding_dom"/>
</dbReference>
<evidence type="ECO:0000256" key="4">
    <source>
        <dbReference type="ARBA" id="ARBA00011870"/>
    </source>
</evidence>
<accession>A0YCU4</accession>
<feature type="transmembrane region" description="Helical" evidence="17">
    <location>
        <begin position="238"/>
        <end position="257"/>
    </location>
</feature>
<keyword evidence="11 16" id="KW-1278">Translocase</keyword>
<feature type="transmembrane region" description="Helical" evidence="17">
    <location>
        <begin position="62"/>
        <end position="80"/>
    </location>
</feature>
<dbReference type="PIRSF" id="PIRSF000204">
    <property type="entry name" value="PNTB"/>
    <property type="match status" value="1"/>
</dbReference>
<dbReference type="Pfam" id="PF02233">
    <property type="entry name" value="PNTB"/>
    <property type="match status" value="1"/>
</dbReference>
<evidence type="ECO:0000313" key="20">
    <source>
        <dbReference type="Proteomes" id="UP000004931"/>
    </source>
</evidence>
<evidence type="ECO:0000256" key="2">
    <source>
        <dbReference type="ARBA" id="ARBA00004429"/>
    </source>
</evidence>
<keyword evidence="10 16" id="KW-0521">NADP</keyword>
<keyword evidence="20" id="KW-1185">Reference proteome</keyword>
<feature type="transmembrane region" description="Helical" evidence="17">
    <location>
        <begin position="119"/>
        <end position="141"/>
    </location>
</feature>
<evidence type="ECO:0000256" key="11">
    <source>
        <dbReference type="ARBA" id="ARBA00022967"/>
    </source>
</evidence>
<evidence type="ECO:0000256" key="9">
    <source>
        <dbReference type="ARBA" id="ARBA00022692"/>
    </source>
</evidence>
<evidence type="ECO:0000313" key="19">
    <source>
        <dbReference type="EMBL" id="EAW31613.1"/>
    </source>
</evidence>
<feature type="transmembrane region" description="Helical" evidence="17">
    <location>
        <begin position="6"/>
        <end position="26"/>
    </location>
</feature>
<dbReference type="InterPro" id="IPR034300">
    <property type="entry name" value="PNTB-like"/>
</dbReference>
<organism evidence="19 20">
    <name type="scientific">marine gamma proteobacterium HTCC2143</name>
    <dbReference type="NCBI Taxonomy" id="247633"/>
    <lineage>
        <taxon>Bacteria</taxon>
        <taxon>Pseudomonadati</taxon>
        <taxon>Pseudomonadota</taxon>
        <taxon>Gammaproteobacteria</taxon>
        <taxon>Cellvibrionales</taxon>
        <taxon>Spongiibacteraceae</taxon>
        <taxon>BD1-7 clade</taxon>
    </lineage>
</organism>
<feature type="domain" description="NADP transhydrogenase beta-like" evidence="18">
    <location>
        <begin position="12"/>
        <end position="454"/>
    </location>
</feature>
<evidence type="ECO:0000256" key="1">
    <source>
        <dbReference type="ARBA" id="ARBA00003943"/>
    </source>
</evidence>
<keyword evidence="9 17" id="KW-0812">Transmembrane</keyword>
<dbReference type="STRING" id="247633.GP2143_08684"/>
<feature type="transmembrane region" description="Helical" evidence="17">
    <location>
        <begin position="92"/>
        <end position="113"/>
    </location>
</feature>
<dbReference type="GO" id="GO:0008750">
    <property type="term" value="F:proton-translocating NAD(P)+ transhydrogenase activity"/>
    <property type="evidence" value="ECO:0007669"/>
    <property type="project" value="UniProtKB-EC"/>
</dbReference>
<feature type="transmembrane region" description="Helical" evidence="17">
    <location>
        <begin position="161"/>
        <end position="182"/>
    </location>
</feature>
<evidence type="ECO:0000256" key="17">
    <source>
        <dbReference type="SAM" id="Phobius"/>
    </source>
</evidence>
<evidence type="ECO:0000256" key="15">
    <source>
        <dbReference type="ARBA" id="ARBA00048202"/>
    </source>
</evidence>
<protein>
    <recommendedName>
        <fullName evidence="6 16">NAD(P) transhydrogenase subunit beta</fullName>
        <ecNumber evidence="5 16">7.1.1.1</ecNumber>
    </recommendedName>
    <alternativeName>
        <fullName evidence="16">Nicotinamide nucleotide transhydrogenase subunit beta</fullName>
    </alternativeName>
</protein>
<evidence type="ECO:0000256" key="14">
    <source>
        <dbReference type="ARBA" id="ARBA00023136"/>
    </source>
</evidence>
<comment type="subcellular location">
    <subcellularLocation>
        <location evidence="2">Cell inner membrane</location>
        <topology evidence="2">Multi-pass membrane protein</topology>
    </subcellularLocation>
</comment>
<evidence type="ECO:0000256" key="3">
    <source>
        <dbReference type="ARBA" id="ARBA00007919"/>
    </source>
</evidence>
<reference evidence="19 20" key="1">
    <citation type="journal article" date="2010" name="J. Bacteriol.">
        <title>Genome sequence of the oligotrophic marine Gammaproteobacterium HTCC2143, isolated from the Oregon Coast.</title>
        <authorList>
            <person name="Oh H.M."/>
            <person name="Kang I."/>
            <person name="Ferriera S."/>
            <person name="Giovannoni S.J."/>
            <person name="Cho J.C."/>
        </authorList>
    </citation>
    <scope>NUCLEOTIDE SEQUENCE [LARGE SCALE GENOMIC DNA]</scope>
    <source>
        <strain evidence="19 20">HTCC2143</strain>
    </source>
</reference>
<proteinExistence type="inferred from homology"/>
<dbReference type="AlphaFoldDB" id="A0YCU4"/>
<feature type="transmembrane region" description="Helical" evidence="17">
    <location>
        <begin position="38"/>
        <end position="56"/>
    </location>
</feature>
<evidence type="ECO:0000256" key="7">
    <source>
        <dbReference type="ARBA" id="ARBA00022475"/>
    </source>
</evidence>
<feature type="transmembrane region" description="Helical" evidence="17">
    <location>
        <begin position="213"/>
        <end position="232"/>
    </location>
</feature>